<evidence type="ECO:0000313" key="2">
    <source>
        <dbReference type="Proteomes" id="UP001499951"/>
    </source>
</evidence>
<dbReference type="EMBL" id="BAAADD010000005">
    <property type="protein sequence ID" value="GAA0573267.1"/>
    <property type="molecule type" value="Genomic_DNA"/>
</dbReference>
<protein>
    <submittedName>
        <fullName evidence="1">Uncharacterized protein</fullName>
    </submittedName>
</protein>
<reference evidence="1 2" key="1">
    <citation type="journal article" date="2019" name="Int. J. Syst. Evol. Microbiol.">
        <title>The Global Catalogue of Microorganisms (GCM) 10K type strain sequencing project: providing services to taxonomists for standard genome sequencing and annotation.</title>
        <authorList>
            <consortium name="The Broad Institute Genomics Platform"/>
            <consortium name="The Broad Institute Genome Sequencing Center for Infectious Disease"/>
            <person name="Wu L."/>
            <person name="Ma J."/>
        </authorList>
    </citation>
    <scope>NUCLEOTIDE SEQUENCE [LARGE SCALE GENOMIC DNA]</scope>
    <source>
        <strain evidence="1 2">JCM 15089</strain>
    </source>
</reference>
<organism evidence="1 2">
    <name type="scientific">Rhizomicrobium electricum</name>
    <dbReference type="NCBI Taxonomy" id="480070"/>
    <lineage>
        <taxon>Bacteria</taxon>
        <taxon>Pseudomonadati</taxon>
        <taxon>Pseudomonadota</taxon>
        <taxon>Alphaproteobacteria</taxon>
        <taxon>Micropepsales</taxon>
        <taxon>Micropepsaceae</taxon>
        <taxon>Rhizomicrobium</taxon>
    </lineage>
</organism>
<evidence type="ECO:0000313" key="1">
    <source>
        <dbReference type="EMBL" id="GAA0573267.1"/>
    </source>
</evidence>
<sequence>MRAMRKVWGKNDREIGQKFEDEVERSFRHFSDEADRTKLQQAVSEDALFFRPRDKAGEVWAAHPDRVQNWLAINAPKTD</sequence>
<proteinExistence type="predicted"/>
<comment type="caution">
    <text evidence="1">The sequence shown here is derived from an EMBL/GenBank/DDBJ whole genome shotgun (WGS) entry which is preliminary data.</text>
</comment>
<keyword evidence="2" id="KW-1185">Reference proteome</keyword>
<dbReference type="Proteomes" id="UP001499951">
    <property type="component" value="Unassembled WGS sequence"/>
</dbReference>
<accession>A0ABN1ESF3</accession>
<name>A0ABN1ESF3_9PROT</name>
<gene>
    <name evidence="1" type="ORF">GCM10008942_22460</name>
</gene>